<evidence type="ECO:0000313" key="1">
    <source>
        <dbReference type="EMBL" id="KXA04414.1"/>
    </source>
</evidence>
<dbReference type="EMBL" id="LRPU01000230">
    <property type="protein sequence ID" value="KXA04414.1"/>
    <property type="molecule type" value="Genomic_DNA"/>
</dbReference>
<evidence type="ECO:0000313" key="2">
    <source>
        <dbReference type="Proteomes" id="UP000070646"/>
    </source>
</evidence>
<accession>A0A133MK28</accession>
<organism evidence="1 2">
    <name type="scientific">Clostridium perfringens</name>
    <dbReference type="NCBI Taxonomy" id="1502"/>
    <lineage>
        <taxon>Bacteria</taxon>
        <taxon>Bacillati</taxon>
        <taxon>Bacillota</taxon>
        <taxon>Clostridia</taxon>
        <taxon>Eubacteriales</taxon>
        <taxon>Clostridiaceae</taxon>
        <taxon>Clostridium</taxon>
    </lineage>
</organism>
<comment type="caution">
    <text evidence="1">The sequence shown here is derived from an EMBL/GenBank/DDBJ whole genome shotgun (WGS) entry which is preliminary data.</text>
</comment>
<dbReference type="AlphaFoldDB" id="A0A133MK28"/>
<dbReference type="Proteomes" id="UP000070646">
    <property type="component" value="Unassembled WGS sequence"/>
</dbReference>
<gene>
    <name evidence="1" type="ORF">HMPREF3222_03198</name>
</gene>
<protein>
    <submittedName>
        <fullName evidence="1">Uncharacterized protein</fullName>
    </submittedName>
</protein>
<dbReference type="PATRIC" id="fig|1502.174.peg.3232"/>
<proteinExistence type="predicted"/>
<name>A0A133MK28_CLOPF</name>
<sequence>MSYYGGYMNIRRARIYAKNILENSQEITGEVISSSVNSALGDSTGISGIVSKSVWGKSIQTLANKLDPCQLTEWEKQRVTNCMISAIDKVKERMNNGDKLREDDFFKENPDGKTDAEEVFESIVIASQRESQEMKQIFYGNMLANIGFISYLNADEFNFLLKVFEKLTYRQCLLLAIFKSNTLAKINRINSFLKNSNPIVGVVDSKDVILYQEIMDLYQKSLLFNDSNIIMNIKDVIPSNLFTYGMGMNILELAEIDKITEKNERLTDKHLKDLKELTKLFIKENN</sequence>
<reference evidence="1 2" key="1">
    <citation type="submission" date="2016-01" db="EMBL/GenBank/DDBJ databases">
        <authorList>
            <person name="Oliw E.H."/>
        </authorList>
    </citation>
    <scope>NUCLEOTIDE SEQUENCE [LARGE SCALE GENOMIC DNA]</scope>
    <source>
        <strain evidence="1 2">MJR7757A</strain>
    </source>
</reference>